<feature type="transmembrane region" description="Helical" evidence="2">
    <location>
        <begin position="300"/>
        <end position="324"/>
    </location>
</feature>
<feature type="compositionally biased region" description="Basic and acidic residues" evidence="1">
    <location>
        <begin position="395"/>
        <end position="426"/>
    </location>
</feature>
<evidence type="ECO:0000259" key="3">
    <source>
        <dbReference type="PROSITE" id="PS51782"/>
    </source>
</evidence>
<dbReference type="InterPro" id="IPR036779">
    <property type="entry name" value="LysM_dom_sf"/>
</dbReference>
<sequence length="497" mass="54756">MDGNIRLSATVISCMGNGTDKDDFYFNGSLSNCHSTKSIQCSFEKACDNFIFSVTDSMGTDNEETAGISAIREIKKYHENIKKQQFSLENISEKIYESIQLTSNLIYSKSAIAKQEAAVLTGFSSVIIDNNRVTIMNLGNNGAFLYNQGVQKEIFAKNDSRKNQKLKMLGISPNTADIYNDTEKILKLAEEESKTKIKISPCIELIEGDIFLICSDGLMNSISKGRIESVINSGLDSSKIASILFQEALKNGVEDSVTVMVIKVEEIKNIEYSPSSYRRPSQIDYDNETEELHPNKEKNIVNYILAFVCVIVISGVLFMGYLIIQNSNILASEKQSADTSQADSTAGLSDESAGRSTDEFTADEEADNSTAGITNQGKDDTSKQSSETDSGIQSNEDKQTDKDKDKDTGEDSSADETKGGKNDVKESAGQITEADNNKNADTEYDVHIVQAGETLSSISNKYYYNPNKYDVIIKFNNLKDENNLYVGQELKIPKAGK</sequence>
<feature type="compositionally biased region" description="Polar residues" evidence="1">
    <location>
        <begin position="383"/>
        <end position="394"/>
    </location>
</feature>
<dbReference type="OrthoDB" id="2583609at2"/>
<organism evidence="4 5">
    <name type="scientific">Ruminiclostridium sufflavum DSM 19573</name>
    <dbReference type="NCBI Taxonomy" id="1121337"/>
    <lineage>
        <taxon>Bacteria</taxon>
        <taxon>Bacillati</taxon>
        <taxon>Bacillota</taxon>
        <taxon>Clostridia</taxon>
        <taxon>Eubacteriales</taxon>
        <taxon>Oscillospiraceae</taxon>
        <taxon>Ruminiclostridium</taxon>
    </lineage>
</organism>
<keyword evidence="5" id="KW-1185">Reference proteome</keyword>
<name>A0A318XP60_9FIRM</name>
<evidence type="ECO:0000313" key="4">
    <source>
        <dbReference type="EMBL" id="PYG88835.1"/>
    </source>
</evidence>
<feature type="domain" description="LysM" evidence="3">
    <location>
        <begin position="445"/>
        <end position="492"/>
    </location>
</feature>
<dbReference type="InterPro" id="IPR018392">
    <property type="entry name" value="LysM"/>
</dbReference>
<gene>
    <name evidence="4" type="ORF">LY28_01196</name>
</gene>
<keyword evidence="2" id="KW-0472">Membrane</keyword>
<dbReference type="SMART" id="SM00257">
    <property type="entry name" value="LysM"/>
    <property type="match status" value="1"/>
</dbReference>
<dbReference type="Gene3D" id="3.10.350.10">
    <property type="entry name" value="LysM domain"/>
    <property type="match status" value="1"/>
</dbReference>
<dbReference type="SUPFAM" id="SSF54106">
    <property type="entry name" value="LysM domain"/>
    <property type="match status" value="1"/>
</dbReference>
<comment type="caution">
    <text evidence="4">The sequence shown here is derived from an EMBL/GenBank/DDBJ whole genome shotgun (WGS) entry which is preliminary data.</text>
</comment>
<dbReference type="PROSITE" id="PS51782">
    <property type="entry name" value="LYSM"/>
    <property type="match status" value="1"/>
</dbReference>
<feature type="region of interest" description="Disordered" evidence="1">
    <location>
        <begin position="341"/>
        <end position="438"/>
    </location>
</feature>
<evidence type="ECO:0000313" key="5">
    <source>
        <dbReference type="Proteomes" id="UP000248132"/>
    </source>
</evidence>
<keyword evidence="2" id="KW-0812">Transmembrane</keyword>
<evidence type="ECO:0000256" key="2">
    <source>
        <dbReference type="SAM" id="Phobius"/>
    </source>
</evidence>
<dbReference type="EMBL" id="QKMR01000005">
    <property type="protein sequence ID" value="PYG88835.1"/>
    <property type="molecule type" value="Genomic_DNA"/>
</dbReference>
<protein>
    <submittedName>
        <fullName evidence="4">Serine/threonine protein phosphatase PrpC</fullName>
    </submittedName>
</protein>
<evidence type="ECO:0000256" key="1">
    <source>
        <dbReference type="SAM" id="MobiDB-lite"/>
    </source>
</evidence>
<dbReference type="RefSeq" id="WP_110461255.1">
    <property type="nucleotide sequence ID" value="NZ_QKMR01000005.1"/>
</dbReference>
<reference evidence="4 5" key="1">
    <citation type="submission" date="2018-06" db="EMBL/GenBank/DDBJ databases">
        <title>Genomic Encyclopedia of Type Strains, Phase I: the one thousand microbial genomes (KMG-I) project.</title>
        <authorList>
            <person name="Kyrpides N."/>
        </authorList>
    </citation>
    <scope>NUCLEOTIDE SEQUENCE [LARGE SCALE GENOMIC DNA]</scope>
    <source>
        <strain evidence="4 5">DSM 19573</strain>
    </source>
</reference>
<dbReference type="Gene3D" id="3.60.40.10">
    <property type="entry name" value="PPM-type phosphatase domain"/>
    <property type="match status" value="1"/>
</dbReference>
<dbReference type="Proteomes" id="UP000248132">
    <property type="component" value="Unassembled WGS sequence"/>
</dbReference>
<keyword evidence="2" id="KW-1133">Transmembrane helix</keyword>
<dbReference type="SMART" id="SM00332">
    <property type="entry name" value="PP2Cc"/>
    <property type="match status" value="1"/>
</dbReference>
<proteinExistence type="predicted"/>
<accession>A0A318XP60</accession>
<dbReference type="InterPro" id="IPR036457">
    <property type="entry name" value="PPM-type-like_dom_sf"/>
</dbReference>
<dbReference type="CDD" id="cd00118">
    <property type="entry name" value="LysM"/>
    <property type="match status" value="1"/>
</dbReference>
<dbReference type="Pfam" id="PF01476">
    <property type="entry name" value="LysM"/>
    <property type="match status" value="1"/>
</dbReference>
<dbReference type="SUPFAM" id="SSF81606">
    <property type="entry name" value="PP2C-like"/>
    <property type="match status" value="1"/>
</dbReference>
<dbReference type="InterPro" id="IPR001932">
    <property type="entry name" value="PPM-type_phosphatase-like_dom"/>
</dbReference>
<dbReference type="AlphaFoldDB" id="A0A318XP60"/>